<organism evidence="1 2">
    <name type="scientific">Arctium lappa</name>
    <name type="common">Greater burdock</name>
    <name type="synonym">Lappa major</name>
    <dbReference type="NCBI Taxonomy" id="4217"/>
    <lineage>
        <taxon>Eukaryota</taxon>
        <taxon>Viridiplantae</taxon>
        <taxon>Streptophyta</taxon>
        <taxon>Embryophyta</taxon>
        <taxon>Tracheophyta</taxon>
        <taxon>Spermatophyta</taxon>
        <taxon>Magnoliopsida</taxon>
        <taxon>eudicotyledons</taxon>
        <taxon>Gunneridae</taxon>
        <taxon>Pentapetalae</taxon>
        <taxon>asterids</taxon>
        <taxon>campanulids</taxon>
        <taxon>Asterales</taxon>
        <taxon>Asteraceae</taxon>
        <taxon>Carduoideae</taxon>
        <taxon>Cardueae</taxon>
        <taxon>Arctiinae</taxon>
        <taxon>Arctium</taxon>
    </lineage>
</organism>
<name>A0ACB9BCI3_ARCLA</name>
<accession>A0ACB9BCI3</accession>
<dbReference type="Proteomes" id="UP001055879">
    <property type="component" value="Linkage Group LG06"/>
</dbReference>
<dbReference type="EMBL" id="CM042052">
    <property type="protein sequence ID" value="KAI3719757.1"/>
    <property type="molecule type" value="Genomic_DNA"/>
</dbReference>
<protein>
    <submittedName>
        <fullName evidence="1">Uncharacterized protein</fullName>
    </submittedName>
</protein>
<sequence length="369" mass="42071">MAKSVKKSSNSGMHLSYEIIFMILVRLPTKCLLQMKLICSQWCSIISDPRFIKAHLDAANDKHNNHLRRYLSYPHSMSSMGLENANWRYEHSIPVTKFSDSAEFLGSCNGLILLGDDDRTYYLWNPSTRLLRKFDGPSLFIGEFRNFGLGYDSTTSAYKVVRIVRVTSHKVGLRPPSSKKYCYDATSVNVYNCKTNCWKKIEDFPFVIFENSGGVVINGVPHWVVFRDHHGEDDVIDLVIVYFDCAKEKFKEIPSPNWLVRSSIFEFGVLDGRLCFIHHTKRPNEVWAMKKYGQDSSIDTERQNEVWVMQTYGKDSWIDISSEVDIESICITGWKSGNKVIHGRGSLVFSGVSYVESLVSPHGGSDMIG</sequence>
<keyword evidence="2" id="KW-1185">Reference proteome</keyword>
<evidence type="ECO:0000313" key="2">
    <source>
        <dbReference type="Proteomes" id="UP001055879"/>
    </source>
</evidence>
<evidence type="ECO:0000313" key="1">
    <source>
        <dbReference type="EMBL" id="KAI3719757.1"/>
    </source>
</evidence>
<reference evidence="1 2" key="2">
    <citation type="journal article" date="2022" name="Mol. Ecol. Resour.">
        <title>The genomes of chicory, endive, great burdock and yacon provide insights into Asteraceae paleo-polyploidization history and plant inulin production.</title>
        <authorList>
            <person name="Fan W."/>
            <person name="Wang S."/>
            <person name="Wang H."/>
            <person name="Wang A."/>
            <person name="Jiang F."/>
            <person name="Liu H."/>
            <person name="Zhao H."/>
            <person name="Xu D."/>
            <person name="Zhang Y."/>
        </authorList>
    </citation>
    <scope>NUCLEOTIDE SEQUENCE [LARGE SCALE GENOMIC DNA]</scope>
    <source>
        <strain evidence="2">cv. Niubang</strain>
    </source>
</reference>
<gene>
    <name evidence="1" type="ORF">L6452_20661</name>
</gene>
<comment type="caution">
    <text evidence="1">The sequence shown here is derived from an EMBL/GenBank/DDBJ whole genome shotgun (WGS) entry which is preliminary data.</text>
</comment>
<reference evidence="2" key="1">
    <citation type="journal article" date="2022" name="Mol. Ecol. Resour.">
        <title>The genomes of chicory, endive, great burdock and yacon provide insights into Asteraceae palaeo-polyploidization history and plant inulin production.</title>
        <authorList>
            <person name="Fan W."/>
            <person name="Wang S."/>
            <person name="Wang H."/>
            <person name="Wang A."/>
            <person name="Jiang F."/>
            <person name="Liu H."/>
            <person name="Zhao H."/>
            <person name="Xu D."/>
            <person name="Zhang Y."/>
        </authorList>
    </citation>
    <scope>NUCLEOTIDE SEQUENCE [LARGE SCALE GENOMIC DNA]</scope>
    <source>
        <strain evidence="2">cv. Niubang</strain>
    </source>
</reference>
<proteinExistence type="predicted"/>